<dbReference type="EMBL" id="CCBN010000024">
    <property type="protein sequence ID" value="CDO57731.1"/>
    <property type="molecule type" value="Genomic_DNA"/>
</dbReference>
<dbReference type="AlphaFoldDB" id="A0A0J9XJC7"/>
<evidence type="ECO:0000313" key="2">
    <source>
        <dbReference type="Proteomes" id="UP000242525"/>
    </source>
</evidence>
<reference evidence="1" key="1">
    <citation type="submission" date="2014-03" db="EMBL/GenBank/DDBJ databases">
        <authorList>
            <person name="Casaregola S."/>
        </authorList>
    </citation>
    <scope>NUCLEOTIDE SEQUENCE [LARGE SCALE GENOMIC DNA]</scope>
    <source>
        <strain evidence="1">CLIB 918</strain>
    </source>
</reference>
<keyword evidence="2" id="KW-1185">Reference proteome</keyword>
<accession>A0A0J9XJC7</accession>
<gene>
    <name evidence="1" type="ORF">BN980_GECA24s01198g</name>
</gene>
<evidence type="ECO:0000313" key="1">
    <source>
        <dbReference type="EMBL" id="CDO57731.1"/>
    </source>
</evidence>
<dbReference type="Proteomes" id="UP000242525">
    <property type="component" value="Unassembled WGS sequence"/>
</dbReference>
<name>A0A0J9XJC7_GEOCN</name>
<proteinExistence type="predicted"/>
<sequence>MIPYNRIPFPTVSSLLSPILWADTVQSDPQTNTSNPMKADYQALSKEDLNNQITELNKLETFSMSTFQNATEVVEESEFEREVRQASKLLIMALRSRYSENPSNDEKLQKAITVHSLARILFAALPENLTDAEICEIRASLPDEILKHPHAAIEEPYTPQNKLEELVVTLVRAFFIGLKTAAPYTKEILLVLAREERKYRISESLFAAGLSTAQSLCGNVIMQKVLGKTRWVASSVLRGVSHGMAVMIEEPPQPAQKQRYRKSL</sequence>
<protein>
    <submittedName>
        <fullName evidence="1">Uncharacterized protein</fullName>
    </submittedName>
</protein>
<organism evidence="1 2">
    <name type="scientific">Geotrichum candidum</name>
    <name type="common">Oospora lactis</name>
    <name type="synonym">Dipodascus geotrichum</name>
    <dbReference type="NCBI Taxonomy" id="1173061"/>
    <lineage>
        <taxon>Eukaryota</taxon>
        <taxon>Fungi</taxon>
        <taxon>Dikarya</taxon>
        <taxon>Ascomycota</taxon>
        <taxon>Saccharomycotina</taxon>
        <taxon>Dipodascomycetes</taxon>
        <taxon>Dipodascales</taxon>
        <taxon>Dipodascaceae</taxon>
        <taxon>Geotrichum</taxon>
    </lineage>
</organism>
<comment type="caution">
    <text evidence="1">The sequence shown here is derived from an EMBL/GenBank/DDBJ whole genome shotgun (WGS) entry which is preliminary data.</text>
</comment>